<dbReference type="InterPro" id="IPR011990">
    <property type="entry name" value="TPR-like_helical_dom_sf"/>
</dbReference>
<reference evidence="14" key="1">
    <citation type="submission" date="2022-12" db="EMBL/GenBank/DDBJ databases">
        <title>Reference genome sequencing for broad-spectrum identification of bacterial and archaeal isolates by mass spectrometry.</title>
        <authorList>
            <person name="Sekiguchi Y."/>
            <person name="Tourlousse D.M."/>
        </authorList>
    </citation>
    <scope>NUCLEOTIDE SEQUENCE</scope>
    <source>
        <strain evidence="14">ASRB1</strain>
    </source>
</reference>
<evidence type="ECO:0000256" key="5">
    <source>
        <dbReference type="ARBA" id="ARBA00022723"/>
    </source>
</evidence>
<dbReference type="GO" id="GO:0006508">
    <property type="term" value="P:proteolysis"/>
    <property type="evidence" value="ECO:0007669"/>
    <property type="project" value="UniProtKB-KW"/>
</dbReference>
<dbReference type="Gene3D" id="1.25.40.10">
    <property type="entry name" value="Tetratricopeptide repeat domain"/>
    <property type="match status" value="1"/>
</dbReference>
<feature type="transmembrane region" description="Helical" evidence="12">
    <location>
        <begin position="294"/>
        <end position="319"/>
    </location>
</feature>
<evidence type="ECO:0000256" key="2">
    <source>
        <dbReference type="ARBA" id="ARBA00022475"/>
    </source>
</evidence>
<dbReference type="EMBL" id="BSDR01000001">
    <property type="protein sequence ID" value="GLI33635.1"/>
    <property type="molecule type" value="Genomic_DNA"/>
</dbReference>
<organism evidence="14 15">
    <name type="scientific">Desulforhabdus amnigena</name>
    <dbReference type="NCBI Taxonomy" id="40218"/>
    <lineage>
        <taxon>Bacteria</taxon>
        <taxon>Pseudomonadati</taxon>
        <taxon>Thermodesulfobacteriota</taxon>
        <taxon>Syntrophobacteria</taxon>
        <taxon>Syntrophobacterales</taxon>
        <taxon>Syntrophobacteraceae</taxon>
        <taxon>Desulforhabdus</taxon>
    </lineage>
</organism>
<keyword evidence="8 12" id="KW-1133">Transmembrane helix</keyword>
<dbReference type="PANTHER" id="PTHR43221">
    <property type="entry name" value="PROTEASE HTPX"/>
    <property type="match status" value="1"/>
</dbReference>
<protein>
    <recommendedName>
        <fullName evidence="13">Peptidase M48 domain-containing protein</fullName>
    </recommendedName>
</protein>
<dbReference type="AlphaFoldDB" id="A0A9W6FTD7"/>
<feature type="transmembrane region" description="Helical" evidence="12">
    <location>
        <begin position="30"/>
        <end position="50"/>
    </location>
</feature>
<keyword evidence="3" id="KW-0645">Protease</keyword>
<evidence type="ECO:0000256" key="8">
    <source>
        <dbReference type="ARBA" id="ARBA00022989"/>
    </source>
</evidence>
<gene>
    <name evidence="14" type="ORF">DAMNIGENAA_10680</name>
</gene>
<name>A0A9W6FTD7_9BACT</name>
<keyword evidence="9" id="KW-0482">Metalloprotease</keyword>
<evidence type="ECO:0000256" key="7">
    <source>
        <dbReference type="ARBA" id="ARBA00022833"/>
    </source>
</evidence>
<dbReference type="InterPro" id="IPR050083">
    <property type="entry name" value="HtpX_protease"/>
</dbReference>
<feature type="transmembrane region" description="Helical" evidence="12">
    <location>
        <begin position="77"/>
        <end position="98"/>
    </location>
</feature>
<proteinExistence type="predicted"/>
<keyword evidence="5" id="KW-0479">Metal-binding</keyword>
<keyword evidence="10 12" id="KW-0472">Membrane</keyword>
<feature type="transmembrane region" description="Helical" evidence="12">
    <location>
        <begin position="110"/>
        <end position="131"/>
    </location>
</feature>
<dbReference type="Gene3D" id="3.30.2010.10">
    <property type="entry name" value="Metalloproteases ('zincins'), catalytic domain"/>
    <property type="match status" value="1"/>
</dbReference>
<dbReference type="CDD" id="cd07345">
    <property type="entry name" value="M48A_Ste24p-like"/>
    <property type="match status" value="1"/>
</dbReference>
<dbReference type="SUPFAM" id="SSF48452">
    <property type="entry name" value="TPR-like"/>
    <property type="match status" value="1"/>
</dbReference>
<dbReference type="GO" id="GO:0046872">
    <property type="term" value="F:metal ion binding"/>
    <property type="evidence" value="ECO:0007669"/>
    <property type="project" value="UniProtKB-KW"/>
</dbReference>
<feature type="repeat" description="TPR" evidence="11">
    <location>
        <begin position="555"/>
        <end position="588"/>
    </location>
</feature>
<comment type="cofactor">
    <cofactor evidence="1">
        <name>Zn(2+)</name>
        <dbReference type="ChEBI" id="CHEBI:29105"/>
    </cofactor>
</comment>
<dbReference type="Pfam" id="PF01435">
    <property type="entry name" value="Peptidase_M48"/>
    <property type="match status" value="1"/>
</dbReference>
<dbReference type="Proteomes" id="UP001144372">
    <property type="component" value="Unassembled WGS sequence"/>
</dbReference>
<dbReference type="PANTHER" id="PTHR43221:SF2">
    <property type="entry name" value="PROTEASE HTPX HOMOLOG"/>
    <property type="match status" value="1"/>
</dbReference>
<evidence type="ECO:0000256" key="1">
    <source>
        <dbReference type="ARBA" id="ARBA00001947"/>
    </source>
</evidence>
<evidence type="ECO:0000256" key="11">
    <source>
        <dbReference type="PROSITE-ProRule" id="PRU00339"/>
    </source>
</evidence>
<evidence type="ECO:0000256" key="10">
    <source>
        <dbReference type="ARBA" id="ARBA00023136"/>
    </source>
</evidence>
<dbReference type="Pfam" id="PF13428">
    <property type="entry name" value="TPR_14"/>
    <property type="match status" value="1"/>
</dbReference>
<dbReference type="GO" id="GO:0004222">
    <property type="term" value="F:metalloendopeptidase activity"/>
    <property type="evidence" value="ECO:0007669"/>
    <property type="project" value="InterPro"/>
</dbReference>
<evidence type="ECO:0000256" key="4">
    <source>
        <dbReference type="ARBA" id="ARBA00022692"/>
    </source>
</evidence>
<feature type="transmembrane region" description="Helical" evidence="12">
    <location>
        <begin position="189"/>
        <end position="211"/>
    </location>
</feature>
<dbReference type="PROSITE" id="PS50005">
    <property type="entry name" value="TPR"/>
    <property type="match status" value="2"/>
</dbReference>
<keyword evidence="4 12" id="KW-0812">Transmembrane</keyword>
<evidence type="ECO:0000256" key="6">
    <source>
        <dbReference type="ARBA" id="ARBA00022801"/>
    </source>
</evidence>
<evidence type="ECO:0000256" key="12">
    <source>
        <dbReference type="SAM" id="Phobius"/>
    </source>
</evidence>
<accession>A0A9W6FTD7</accession>
<feature type="transmembrane region" description="Helical" evidence="12">
    <location>
        <begin position="152"/>
        <end position="169"/>
    </location>
</feature>
<dbReference type="RefSeq" id="WP_281792743.1">
    <property type="nucleotide sequence ID" value="NZ_BSDR01000001.1"/>
</dbReference>
<evidence type="ECO:0000313" key="15">
    <source>
        <dbReference type="Proteomes" id="UP001144372"/>
    </source>
</evidence>
<evidence type="ECO:0000256" key="3">
    <source>
        <dbReference type="ARBA" id="ARBA00022670"/>
    </source>
</evidence>
<evidence type="ECO:0000259" key="13">
    <source>
        <dbReference type="Pfam" id="PF01435"/>
    </source>
</evidence>
<feature type="repeat" description="TPR" evidence="11">
    <location>
        <begin position="484"/>
        <end position="517"/>
    </location>
</feature>
<feature type="domain" description="Peptidase M48" evidence="13">
    <location>
        <begin position="254"/>
        <end position="405"/>
    </location>
</feature>
<feature type="transmembrane region" description="Helical" evidence="12">
    <location>
        <begin position="434"/>
        <end position="452"/>
    </location>
</feature>
<dbReference type="Pfam" id="PF13181">
    <property type="entry name" value="TPR_8"/>
    <property type="match status" value="1"/>
</dbReference>
<keyword evidence="2" id="KW-1003">Cell membrane</keyword>
<keyword evidence="15" id="KW-1185">Reference proteome</keyword>
<feature type="transmembrane region" description="Helical" evidence="12">
    <location>
        <begin position="339"/>
        <end position="360"/>
    </location>
</feature>
<sequence length="611" mass="70296">MYSQLIYFIIALMLFTIQQPGNQPYLPPAPTFLAGIGIFLVYVMICRTAFRRLQYAMWQNIPTSVLTHRQHQLEARLSILALVLLIFFVYMLNIKFYFRALPGFDTSLALSGTLGLILYLVHLAVIWFFSYPIYKHIHHSDIGIAGFLKGHLSFNSAILVPWLFLSLILDLMEAIQGPALLKSEVGQFISLGFVLLCFILFGPFVVVRLWGCTPLPETSTRKELQDFIDKNHFRIGNFVQWPLFGGEMLTAGIMGILPGWRYILITQGLLSLLTVDELKAVVAHEMGHVRRFHLLFYLCFFICYSVLTYSLNDVILLLLLQNGTLLEWALTPDNMHLTLFSIVYSIPLVLLLVIYFRYIFGFFLRNSERQADIYAMQLIGHPYTLISAFEKIAYYSGQIRDLPSWHHYSIRQRIDFLLNSYEDASLVRRHHKKLYGTAVVFLFLVASLIFWTERIESTSLVKNWNTELQLNMIKDEIRRKPDNPELLAAYGGLLLEKGRFEEAKLSLEKALEMEPNDATTMNNLAWLYVTAPPPHFQPRKALELALAAKALDPAPQVLDTLAEAYFANGRYREALQAIESAIEKHPKNEAYFLGQQLKFQDALQKSLERRD</sequence>
<keyword evidence="6" id="KW-0378">Hydrolase</keyword>
<evidence type="ECO:0000256" key="9">
    <source>
        <dbReference type="ARBA" id="ARBA00023049"/>
    </source>
</evidence>
<keyword evidence="7" id="KW-0862">Zinc</keyword>
<comment type="caution">
    <text evidence="14">The sequence shown here is derived from an EMBL/GenBank/DDBJ whole genome shotgun (WGS) entry which is preliminary data.</text>
</comment>
<dbReference type="SMART" id="SM00028">
    <property type="entry name" value="TPR"/>
    <property type="match status" value="2"/>
</dbReference>
<dbReference type="InterPro" id="IPR001915">
    <property type="entry name" value="Peptidase_M48"/>
</dbReference>
<keyword evidence="11" id="KW-0802">TPR repeat</keyword>
<evidence type="ECO:0000313" key="14">
    <source>
        <dbReference type="EMBL" id="GLI33635.1"/>
    </source>
</evidence>
<dbReference type="InterPro" id="IPR019734">
    <property type="entry name" value="TPR_rpt"/>
</dbReference>